<keyword evidence="3" id="KW-1134">Transmembrane beta strand</keyword>
<dbReference type="Pfam" id="PF01103">
    <property type="entry name" value="Omp85"/>
    <property type="match status" value="1"/>
</dbReference>
<proteinExistence type="inferred from homology"/>
<dbReference type="CDD" id="cd09917">
    <property type="entry name" value="F-box_SF"/>
    <property type="match status" value="1"/>
</dbReference>
<dbReference type="InterPro" id="IPR032675">
    <property type="entry name" value="LRR_dom_sf"/>
</dbReference>
<dbReference type="GO" id="GO:0045040">
    <property type="term" value="P:protein insertion into mitochondrial outer membrane"/>
    <property type="evidence" value="ECO:0007669"/>
    <property type="project" value="TreeGrafter"/>
</dbReference>
<dbReference type="Gene3D" id="3.80.10.10">
    <property type="entry name" value="Ribonuclease Inhibitor"/>
    <property type="match status" value="1"/>
</dbReference>
<reference evidence="7 8" key="1">
    <citation type="submission" date="2020-12" db="EMBL/GenBank/DDBJ databases">
        <title>Metabolic potential, ecology and presence of endohyphal bacteria is reflected in genomic diversity of Mucoromycotina.</title>
        <authorList>
            <person name="Muszewska A."/>
            <person name="Okrasinska A."/>
            <person name="Steczkiewicz K."/>
            <person name="Drgas O."/>
            <person name="Orlowska M."/>
            <person name="Perlinska-Lenart U."/>
            <person name="Aleksandrzak-Piekarczyk T."/>
            <person name="Szatraj K."/>
            <person name="Zielenkiewicz U."/>
            <person name="Pilsyk S."/>
            <person name="Malc E."/>
            <person name="Mieczkowski P."/>
            <person name="Kruszewska J.S."/>
            <person name="Biernat P."/>
            <person name="Pawlowska J."/>
        </authorList>
    </citation>
    <scope>NUCLEOTIDE SEQUENCE [LARGE SCALE GENOMIC DNA]</scope>
    <source>
        <strain evidence="7 8">CBS 142.35</strain>
    </source>
</reference>
<name>A0A8H7VIZ0_9FUNG</name>
<dbReference type="Pfam" id="PF00646">
    <property type="entry name" value="F-box"/>
    <property type="match status" value="1"/>
</dbReference>
<dbReference type="AlphaFoldDB" id="A0A8H7VIZ0"/>
<evidence type="ECO:0000313" key="8">
    <source>
        <dbReference type="Proteomes" id="UP000646827"/>
    </source>
</evidence>
<dbReference type="PANTHER" id="PTHR12815">
    <property type="entry name" value="SORTING AND ASSEMBLY MACHINERY SAMM50 PROTEIN FAMILY MEMBER"/>
    <property type="match status" value="1"/>
</dbReference>
<dbReference type="Proteomes" id="UP000646827">
    <property type="component" value="Unassembled WGS sequence"/>
</dbReference>
<dbReference type="InterPro" id="IPR036047">
    <property type="entry name" value="F-box-like_dom_sf"/>
</dbReference>
<dbReference type="InterPro" id="IPR000184">
    <property type="entry name" value="Bac_surfAg_D15"/>
</dbReference>
<evidence type="ECO:0000256" key="3">
    <source>
        <dbReference type="ARBA" id="ARBA00022452"/>
    </source>
</evidence>
<comment type="caution">
    <text evidence="7">The sequence shown here is derived from an EMBL/GenBank/DDBJ whole genome shotgun (WGS) entry which is preliminary data.</text>
</comment>
<keyword evidence="8" id="KW-1185">Reference proteome</keyword>
<sequence length="1122" mass="125722">MDDSILKKLTIPILMAEDALSAGNLATAIMRATMALENLPQIEQELLAIRTTAYRRQKKFSEAYNDALILQEKMPNDFRGYVEAAQSLFEQEKLSETIEMCESILPKHVIKFYKHIPEYKALLKFRKASKHKLNQRVDLMKRLPYDIVITILNQLTFSDILNCLNVSKLWRQYILGCETIKVQNLILTDEMMTDYFTRTGSSSSSLYRAVQLISDQVMNLKINCSESQVEEVANLLNNVSFHHLHSLEVGEDIGKWLPIATLLKNSSRALEQIYLDTSCEITLYEILDICQNIQIVKCGTPLHSVKLSDTKRDILYLHSTTLTRLHITTKGIRDEDIGHILKGIINLRELMIAEDNPVFLNILYKHGSRNLSHICFRPEGLHKDPSNDEDDVDIDTTQYNRIIDIHYCDNVTADLLLLLLKDQGCTEALSLTVAPDNLLQDWSQVAYFASFYLRYLKFSFTKETEIVFASMIRNCPFLEQVIIHTVSHPPRLLLRTIQSSLLKLRCFAIENSSEYAKGNPNIAIDDNELWAFFQYYVSLGNCSPLQEIRLRNLFNVQLSTLLQLTKLEKLKAIHLIGLYPYFDNPGISPAIRALAASSLPLLEYLVFDGDDIMDYDIQDLDCTVLRLEHLPHITKAGVEGIMNQSKKLRKLIIHKCEKLDRDADISEQQKEAARRLFSVLSATAGSSAHVNAITILGTKATRSGFLTTVTEPVLESKTVADVVNQSQSIAEQLIRLDIFDDVQVLLDRATDTDPLAAPGSINVVYRVKEKSRVFLKTGTEIGNNEGNMNGSVTVRNIFGGAEMLESSASFGTRNSSAFQFALSKPIQGSPDAKLDLNAHSIVQNNTLYSSYEEVAKGAGIRYRGVSRYGYHELGLDCTWRNIDRIADTASSSIRQQAGHSLKTSIRHVYILDRRDDLLLPSTGHYVKCSQELAGGLGNIRFFKAQLETQYCHRIGGGQLLKDSEGQWKGVHPGLVLNMGFRAGFMAAQSATVSDKFMLGGPLSIRGFRTAGVGPRDYRDALGGDAYWAVGMSAISPLPKYEDKPIRAHTFINAGTLVPWKLGTSAQDTVQSLTRSPSISVGFGLIYRHSIARLELNYCIPLTAARGDLVKRGIQLGVGIDFL</sequence>
<dbReference type="InterPro" id="IPR039910">
    <property type="entry name" value="D15-like"/>
</dbReference>
<keyword evidence="4" id="KW-0812">Transmembrane</keyword>
<evidence type="ECO:0000256" key="2">
    <source>
        <dbReference type="ARBA" id="ARBA00010913"/>
    </source>
</evidence>
<dbReference type="SUPFAM" id="SSF81383">
    <property type="entry name" value="F-box domain"/>
    <property type="match status" value="1"/>
</dbReference>
<dbReference type="InterPro" id="IPR011990">
    <property type="entry name" value="TPR-like_helical_dom_sf"/>
</dbReference>
<dbReference type="SUPFAM" id="SSF48452">
    <property type="entry name" value="TPR-like"/>
    <property type="match status" value="1"/>
</dbReference>
<dbReference type="Gene3D" id="1.20.1280.50">
    <property type="match status" value="1"/>
</dbReference>
<dbReference type="EMBL" id="JAEPRB010000245">
    <property type="protein sequence ID" value="KAG2218213.1"/>
    <property type="molecule type" value="Genomic_DNA"/>
</dbReference>
<dbReference type="PANTHER" id="PTHR12815:SF18">
    <property type="entry name" value="SORTING AND ASSEMBLY MACHINERY COMPONENT 50 HOMOLOG"/>
    <property type="match status" value="1"/>
</dbReference>
<evidence type="ECO:0000256" key="5">
    <source>
        <dbReference type="ARBA" id="ARBA00023136"/>
    </source>
</evidence>
<dbReference type="OrthoDB" id="1724197at2759"/>
<evidence type="ECO:0000256" key="1">
    <source>
        <dbReference type="ARBA" id="ARBA00004374"/>
    </source>
</evidence>
<dbReference type="InterPro" id="IPR001810">
    <property type="entry name" value="F-box_dom"/>
</dbReference>
<keyword evidence="5" id="KW-0472">Membrane</keyword>
<evidence type="ECO:0000256" key="4">
    <source>
        <dbReference type="ARBA" id="ARBA00022692"/>
    </source>
</evidence>
<dbReference type="SMART" id="SM00256">
    <property type="entry name" value="FBOX"/>
    <property type="match status" value="1"/>
</dbReference>
<comment type="subcellular location">
    <subcellularLocation>
        <location evidence="1">Mitochondrion outer membrane</location>
        <topology evidence="1">Multi-pass membrane protein</topology>
    </subcellularLocation>
</comment>
<organism evidence="7 8">
    <name type="scientific">Circinella minor</name>
    <dbReference type="NCBI Taxonomy" id="1195481"/>
    <lineage>
        <taxon>Eukaryota</taxon>
        <taxon>Fungi</taxon>
        <taxon>Fungi incertae sedis</taxon>
        <taxon>Mucoromycota</taxon>
        <taxon>Mucoromycotina</taxon>
        <taxon>Mucoromycetes</taxon>
        <taxon>Mucorales</taxon>
        <taxon>Lichtheimiaceae</taxon>
        <taxon>Circinella</taxon>
    </lineage>
</organism>
<evidence type="ECO:0000259" key="6">
    <source>
        <dbReference type="SMART" id="SM00256"/>
    </source>
</evidence>
<protein>
    <recommendedName>
        <fullName evidence="6">F-box domain-containing protein</fullName>
    </recommendedName>
</protein>
<accession>A0A8H7VIZ0</accession>
<comment type="similarity">
    <text evidence="2">Belongs to the SAM50/omp85 family.</text>
</comment>
<dbReference type="Gene3D" id="1.25.40.10">
    <property type="entry name" value="Tetratricopeptide repeat domain"/>
    <property type="match status" value="1"/>
</dbReference>
<feature type="domain" description="F-box" evidence="6">
    <location>
        <begin position="143"/>
        <end position="182"/>
    </location>
</feature>
<dbReference type="GO" id="GO:0005741">
    <property type="term" value="C:mitochondrial outer membrane"/>
    <property type="evidence" value="ECO:0007669"/>
    <property type="project" value="UniProtKB-SubCell"/>
</dbReference>
<evidence type="ECO:0000313" key="7">
    <source>
        <dbReference type="EMBL" id="KAG2218213.1"/>
    </source>
</evidence>
<dbReference type="SUPFAM" id="SSF52047">
    <property type="entry name" value="RNI-like"/>
    <property type="match status" value="1"/>
</dbReference>
<dbReference type="Gene3D" id="2.40.160.50">
    <property type="entry name" value="membrane protein fhac: a member of the omp85/tpsb transporter family"/>
    <property type="match status" value="1"/>
</dbReference>
<gene>
    <name evidence="7" type="ORF">INT45_008682</name>
</gene>